<comment type="caution">
    <text evidence="1">The sequence shown here is derived from an EMBL/GenBank/DDBJ whole genome shotgun (WGS) entry which is preliminary data.</text>
</comment>
<proteinExistence type="predicted"/>
<organism evidence="1">
    <name type="scientific">viral metagenome</name>
    <dbReference type="NCBI Taxonomy" id="1070528"/>
    <lineage>
        <taxon>unclassified sequences</taxon>
        <taxon>metagenomes</taxon>
        <taxon>organismal metagenomes</taxon>
    </lineage>
</organism>
<protein>
    <submittedName>
        <fullName evidence="1">Uncharacterized protein</fullName>
    </submittedName>
</protein>
<reference evidence="1" key="1">
    <citation type="submission" date="2017-04" db="EMBL/GenBank/DDBJ databases">
        <title>Unveiling RNA virosphere associated with marine microorganisms.</title>
        <authorList>
            <person name="Urayama S."/>
            <person name="Takaki Y."/>
            <person name="Nishi S."/>
            <person name="Yoshida Y."/>
            <person name="Deguchi S."/>
            <person name="Takai K."/>
            <person name="Nunoura T."/>
        </authorList>
    </citation>
    <scope>NUCLEOTIDE SEQUENCE</scope>
</reference>
<sequence length="115" mass="13321">MLNLNDIIEAVLTQDRIGAVVWEIADPSHEDVVTTYDDIPSYECTGCHAVWGRRWIYPAEGWRFIMCNACYQTFLARTRGKVRLRRVGWLETCLTDIDIELRALNRLFGGSKERV</sequence>
<name>A0A2V0RAN3_9ZZZZ</name>
<dbReference type="AlphaFoldDB" id="A0A2V0RAN3"/>
<evidence type="ECO:0000313" key="1">
    <source>
        <dbReference type="EMBL" id="GBH22147.1"/>
    </source>
</evidence>
<accession>A0A2V0RAN3</accession>
<dbReference type="EMBL" id="BDQA01000698">
    <property type="protein sequence ID" value="GBH22147.1"/>
    <property type="molecule type" value="Genomic_RNA"/>
</dbReference>